<gene>
    <name evidence="10" type="ORF">TrRE_jg9641</name>
</gene>
<dbReference type="PROSITE" id="PS00411">
    <property type="entry name" value="KINESIN_MOTOR_1"/>
    <property type="match status" value="1"/>
</dbReference>
<comment type="subcellular location">
    <subcellularLocation>
        <location evidence="1">Cytoplasm</location>
    </subcellularLocation>
</comment>
<feature type="compositionally biased region" description="Gly residues" evidence="8">
    <location>
        <begin position="533"/>
        <end position="544"/>
    </location>
</feature>
<dbReference type="GO" id="GO:0008017">
    <property type="term" value="F:microtubule binding"/>
    <property type="evidence" value="ECO:0007669"/>
    <property type="project" value="InterPro"/>
</dbReference>
<dbReference type="GO" id="GO:0051231">
    <property type="term" value="P:spindle elongation"/>
    <property type="evidence" value="ECO:0007669"/>
    <property type="project" value="TreeGrafter"/>
</dbReference>
<dbReference type="PANTHER" id="PTHR47969:SF15">
    <property type="entry name" value="CHROMOSOME-ASSOCIATED KINESIN KIF4A-RELATED"/>
    <property type="match status" value="1"/>
</dbReference>
<feature type="compositionally biased region" description="Basic and acidic residues" evidence="8">
    <location>
        <begin position="547"/>
        <end position="556"/>
    </location>
</feature>
<feature type="compositionally biased region" description="Pro residues" evidence="8">
    <location>
        <begin position="26"/>
        <end position="53"/>
    </location>
</feature>
<feature type="region of interest" description="Disordered" evidence="8">
    <location>
        <begin position="1300"/>
        <end position="1391"/>
    </location>
</feature>
<dbReference type="PROSITE" id="PS50067">
    <property type="entry name" value="KINESIN_MOTOR_2"/>
    <property type="match status" value="1"/>
</dbReference>
<dbReference type="InterPro" id="IPR019821">
    <property type="entry name" value="Kinesin_motor_CS"/>
</dbReference>
<sequence>MRAPSHPPPPPPPTPPSSNPATSATPSPPPPSPPPSSAAPPAPPAPPAAPSPPVGDNILVTVRVRPAPRGDPSLADDVKCVSVSNGKEISLGGEGQGNRYAFDSIHDSVSNPSFYQSTMLPLINSSLLGYNVSVLCYGQTGSGKTYTVMGPEASTMAYDPVREDRKTEDMGCLELAVMGLFDGLERKKKDTEGVVTEVLEAEGEEGEGEDNDVNNNDNEDDNDDDNDDAKAEGEKKIVTRTTTFTYSVSLQFLEVYGEEVRDLLGPTPGKDLKLRDVFEKGNGSGAQVTASGMTNTGDVDIVGSTETTINSVVEGMDMVRVGMGRRVTGGTKMNVHSSRSHALVGVKVLQRCSTTEVVEKVRKDKEAQGGEDAVKIESVKEVRSRLYFVDLAGSERQKKSGAEGKRLREAVGINKGLLVLGNCIKALGDKGEGEDNEGGESIHVPFRESKLTRILRSRAKSIKVKATRNEDTKDDMRRVVGELRERVGTMARELVRVGGMVEGYFGERGWGRWGRGTLEGWGKGRKDGPRPTQGGGGGRGGGGGDPEEARGALRESTAEICRLNDKVRELRGREREKEEELYRARAENRYFKEINGMSGEGGEEESGKEFLREVGTRGVMEGYEREINNLRNMLEEERAKNRSRRVAAAISEEEEDGGAISEAEREIREEKEKMKSLVREREREKEVEGEIRREEELGEKASMYLTDSEDEDEDEEGAGGGEGEEGWEGESPTSKKRRDTMNTHLEDLTKSIAVKENLMTQLIQSKSKYNEMRGFYERKLEEMEDEVDRVEGEKRRLEDELKKEGAAGSRAGLEIKLRDKEEQIRRLRTQKKELVGLTRIESRNDLHVSRLSNELRTMKRQRVELQRRIGDERKHNRDAVMKMKKEVARGRREGEKWRIEAERMRKDADAAKRIGKARLEEVNRTRSKYREAEKRLRMQTLKRGVMARAGLDNVVLGKGDKGGLRDWLDERVSEVCRKEQTAGKLSKEWEERIELMERKDRGEDVGGELREKEGRIRTLSKLMGKGNTRKVELLMSTDFRRLCGGDVGVDEAERGMRNLFGMVVRERKRVMGLATKVKEMEKEREEIEGMKIGVKEDKFMLEVEHEKHLASLMMLVSEGEGGGQIAREKIQGMQGRMERMEKEWKGREMGLRDEADRKGRECEGLRREVRGLEEEIKGLRASGAGLNRSLYSTPVSAERGLESSRRGRGTGASGGGSASGGKGQRRRWSSGSRLSPPPPPPNPPPGRVLAAASAAPTPEANSSDDSDDEVPEWAEDIFKDLETIAEGGVPDVLLRRSMDAHDDANNNDENRRVEVGSGKLKVDVSGNAHGRPVTRERRDERGVFQRLMSPSTETETESMMGKKKREARERREGGAGGVQDGEVKVVKVNLR</sequence>
<feature type="coiled-coil region" evidence="7">
    <location>
        <begin position="766"/>
        <end position="868"/>
    </location>
</feature>
<feature type="region of interest" description="Disordered" evidence="8">
    <location>
        <begin position="199"/>
        <end position="234"/>
    </location>
</feature>
<dbReference type="Proteomes" id="UP001165082">
    <property type="component" value="Unassembled WGS sequence"/>
</dbReference>
<feature type="compositionally biased region" description="Low complexity" evidence="8">
    <location>
        <begin position="1250"/>
        <end position="1261"/>
    </location>
</feature>
<comment type="similarity">
    <text evidence="6">Belongs to the TRAFAC class myosin-kinesin ATPase superfamily. Kinesin family.</text>
</comment>
<feature type="compositionally biased region" description="Acidic residues" evidence="8">
    <location>
        <begin position="199"/>
        <end position="227"/>
    </location>
</feature>
<comment type="caution">
    <text evidence="10">The sequence shown here is derived from an EMBL/GenBank/DDBJ whole genome shotgun (WGS) entry which is preliminary data.</text>
</comment>
<evidence type="ECO:0000256" key="8">
    <source>
        <dbReference type="SAM" id="MobiDB-lite"/>
    </source>
</evidence>
<reference evidence="10" key="1">
    <citation type="submission" date="2022-07" db="EMBL/GenBank/DDBJ databases">
        <title>Genome analysis of Parmales, a sister group of diatoms, reveals the evolutionary specialization of diatoms from phago-mixotrophs to photoautotrophs.</title>
        <authorList>
            <person name="Ban H."/>
            <person name="Sato S."/>
            <person name="Yoshikawa S."/>
            <person name="Kazumasa Y."/>
            <person name="Nakamura Y."/>
            <person name="Ichinomiya M."/>
            <person name="Saitoh K."/>
            <person name="Sato N."/>
            <person name="Blanc-Mathieu R."/>
            <person name="Endo H."/>
            <person name="Kuwata A."/>
            <person name="Ogata H."/>
        </authorList>
    </citation>
    <scope>NUCLEOTIDE SEQUENCE</scope>
</reference>
<feature type="compositionally biased region" description="Basic and acidic residues" evidence="8">
    <location>
        <begin position="662"/>
        <end position="699"/>
    </location>
</feature>
<feature type="compositionally biased region" description="Pro residues" evidence="8">
    <location>
        <begin position="1"/>
        <end position="18"/>
    </location>
</feature>
<feature type="compositionally biased region" description="Acidic residues" evidence="8">
    <location>
        <begin position="1262"/>
        <end position="1275"/>
    </location>
</feature>
<dbReference type="Pfam" id="PF00225">
    <property type="entry name" value="Kinesin"/>
    <property type="match status" value="1"/>
</dbReference>
<evidence type="ECO:0000313" key="11">
    <source>
        <dbReference type="Proteomes" id="UP001165082"/>
    </source>
</evidence>
<dbReference type="GO" id="GO:0005737">
    <property type="term" value="C:cytoplasm"/>
    <property type="evidence" value="ECO:0007669"/>
    <property type="project" value="UniProtKB-SubCell"/>
</dbReference>
<dbReference type="SUPFAM" id="SSF52540">
    <property type="entry name" value="P-loop containing nucleoside triphosphate hydrolases"/>
    <property type="match status" value="1"/>
</dbReference>
<feature type="compositionally biased region" description="Basic and acidic residues" evidence="8">
    <location>
        <begin position="1300"/>
        <end position="1314"/>
    </location>
</feature>
<dbReference type="GO" id="GO:0003777">
    <property type="term" value="F:microtubule motor activity"/>
    <property type="evidence" value="ECO:0007669"/>
    <property type="project" value="InterPro"/>
</dbReference>
<feature type="region of interest" description="Disordered" evidence="8">
    <location>
        <begin position="1190"/>
        <end position="1285"/>
    </location>
</feature>
<evidence type="ECO:0000256" key="5">
    <source>
        <dbReference type="ARBA" id="ARBA00023054"/>
    </source>
</evidence>
<evidence type="ECO:0000256" key="2">
    <source>
        <dbReference type="ARBA" id="ARBA00022490"/>
    </source>
</evidence>
<feature type="coiled-coil region" evidence="7">
    <location>
        <begin position="1070"/>
        <end position="1097"/>
    </location>
</feature>
<keyword evidence="5 7" id="KW-0175">Coiled coil</keyword>
<name>A0A9W7CDQ2_9STRA</name>
<feature type="compositionally biased region" description="Pro residues" evidence="8">
    <location>
        <begin position="1235"/>
        <end position="1246"/>
    </location>
</feature>
<organism evidence="10 11">
    <name type="scientific">Triparma retinervis</name>
    <dbReference type="NCBI Taxonomy" id="2557542"/>
    <lineage>
        <taxon>Eukaryota</taxon>
        <taxon>Sar</taxon>
        <taxon>Stramenopiles</taxon>
        <taxon>Ochrophyta</taxon>
        <taxon>Bolidophyceae</taxon>
        <taxon>Parmales</taxon>
        <taxon>Triparmaceae</taxon>
        <taxon>Triparma</taxon>
    </lineage>
</organism>
<keyword evidence="11" id="KW-1185">Reference proteome</keyword>
<dbReference type="InterPro" id="IPR036961">
    <property type="entry name" value="Kinesin_motor_dom_sf"/>
</dbReference>
<dbReference type="PANTHER" id="PTHR47969">
    <property type="entry name" value="CHROMOSOME-ASSOCIATED KINESIN KIF4A-RELATED"/>
    <property type="match status" value="1"/>
</dbReference>
<feature type="region of interest" description="Disordered" evidence="8">
    <location>
        <begin position="649"/>
        <end position="740"/>
    </location>
</feature>
<feature type="region of interest" description="Disordered" evidence="8">
    <location>
        <begin position="1"/>
        <end position="56"/>
    </location>
</feature>
<feature type="domain" description="Kinesin motor" evidence="9">
    <location>
        <begin position="57"/>
        <end position="456"/>
    </location>
</feature>
<proteinExistence type="inferred from homology"/>
<feature type="region of interest" description="Disordered" evidence="8">
    <location>
        <begin position="519"/>
        <end position="556"/>
    </location>
</feature>
<dbReference type="Pfam" id="PF25764">
    <property type="entry name" value="KIF21A_4th"/>
    <property type="match status" value="1"/>
</dbReference>
<dbReference type="Gene3D" id="3.40.850.10">
    <property type="entry name" value="Kinesin motor domain"/>
    <property type="match status" value="1"/>
</dbReference>
<evidence type="ECO:0000256" key="7">
    <source>
        <dbReference type="SAM" id="Coils"/>
    </source>
</evidence>
<keyword evidence="3 6" id="KW-0547">Nucleotide-binding</keyword>
<evidence type="ECO:0000313" key="10">
    <source>
        <dbReference type="EMBL" id="GMI03883.1"/>
    </source>
</evidence>
<dbReference type="GO" id="GO:0007018">
    <property type="term" value="P:microtubule-based movement"/>
    <property type="evidence" value="ECO:0007669"/>
    <property type="project" value="InterPro"/>
</dbReference>
<protein>
    <recommendedName>
        <fullName evidence="9">Kinesin motor domain-containing protein</fullName>
    </recommendedName>
</protein>
<dbReference type="SMART" id="SM00129">
    <property type="entry name" value="KISc"/>
    <property type="match status" value="1"/>
</dbReference>
<feature type="compositionally biased region" description="Acidic residues" evidence="8">
    <location>
        <begin position="707"/>
        <end position="728"/>
    </location>
</feature>
<dbReference type="PRINTS" id="PR00380">
    <property type="entry name" value="KINESINHEAVY"/>
</dbReference>
<evidence type="ECO:0000256" key="1">
    <source>
        <dbReference type="ARBA" id="ARBA00004496"/>
    </source>
</evidence>
<feature type="coiled-coil region" evidence="7">
    <location>
        <begin position="1123"/>
        <end position="1182"/>
    </location>
</feature>
<keyword evidence="6" id="KW-0505">Motor protein</keyword>
<evidence type="ECO:0000259" key="9">
    <source>
        <dbReference type="PROSITE" id="PS50067"/>
    </source>
</evidence>
<keyword evidence="4 6" id="KW-0067">ATP-binding</keyword>
<keyword evidence="2" id="KW-0963">Cytoplasm</keyword>
<feature type="compositionally biased region" description="Gly residues" evidence="8">
    <location>
        <begin position="1209"/>
        <end position="1222"/>
    </location>
</feature>
<dbReference type="OrthoDB" id="3176171at2759"/>
<dbReference type="InterPro" id="IPR027417">
    <property type="entry name" value="P-loop_NTPase"/>
</dbReference>
<dbReference type="InterPro" id="IPR001752">
    <property type="entry name" value="Kinesin_motor_dom"/>
</dbReference>
<dbReference type="GO" id="GO:0007052">
    <property type="term" value="P:mitotic spindle organization"/>
    <property type="evidence" value="ECO:0007669"/>
    <property type="project" value="TreeGrafter"/>
</dbReference>
<dbReference type="InterPro" id="IPR027640">
    <property type="entry name" value="Kinesin-like_fam"/>
</dbReference>
<dbReference type="GO" id="GO:0005875">
    <property type="term" value="C:microtubule associated complex"/>
    <property type="evidence" value="ECO:0007669"/>
    <property type="project" value="TreeGrafter"/>
</dbReference>
<feature type="compositionally biased region" description="Basic and acidic residues" evidence="8">
    <location>
        <begin position="1333"/>
        <end position="1343"/>
    </location>
</feature>
<feature type="binding site" evidence="6">
    <location>
        <begin position="138"/>
        <end position="145"/>
    </location>
    <ligand>
        <name>ATP</name>
        <dbReference type="ChEBI" id="CHEBI:30616"/>
    </ligand>
</feature>
<evidence type="ECO:0000256" key="6">
    <source>
        <dbReference type="PROSITE-ProRule" id="PRU00283"/>
    </source>
</evidence>
<dbReference type="GO" id="GO:0005524">
    <property type="term" value="F:ATP binding"/>
    <property type="evidence" value="ECO:0007669"/>
    <property type="project" value="UniProtKB-UniRule"/>
</dbReference>
<evidence type="ECO:0000256" key="3">
    <source>
        <dbReference type="ARBA" id="ARBA00022741"/>
    </source>
</evidence>
<accession>A0A9W7CDQ2</accession>
<evidence type="ECO:0000256" key="4">
    <source>
        <dbReference type="ARBA" id="ARBA00022840"/>
    </source>
</evidence>
<dbReference type="EMBL" id="BRXZ01000050">
    <property type="protein sequence ID" value="GMI03883.1"/>
    <property type="molecule type" value="Genomic_DNA"/>
</dbReference>